<organism evidence="1 2">
    <name type="scientific">Dreissena polymorpha</name>
    <name type="common">Zebra mussel</name>
    <name type="synonym">Mytilus polymorpha</name>
    <dbReference type="NCBI Taxonomy" id="45954"/>
    <lineage>
        <taxon>Eukaryota</taxon>
        <taxon>Metazoa</taxon>
        <taxon>Spiralia</taxon>
        <taxon>Lophotrochozoa</taxon>
        <taxon>Mollusca</taxon>
        <taxon>Bivalvia</taxon>
        <taxon>Autobranchia</taxon>
        <taxon>Heteroconchia</taxon>
        <taxon>Euheterodonta</taxon>
        <taxon>Imparidentia</taxon>
        <taxon>Neoheterodontei</taxon>
        <taxon>Myida</taxon>
        <taxon>Dreissenoidea</taxon>
        <taxon>Dreissenidae</taxon>
        <taxon>Dreissena</taxon>
    </lineage>
</organism>
<protein>
    <submittedName>
        <fullName evidence="1">Uncharacterized protein</fullName>
    </submittedName>
</protein>
<dbReference type="Proteomes" id="UP000828390">
    <property type="component" value="Unassembled WGS sequence"/>
</dbReference>
<reference evidence="1" key="2">
    <citation type="submission" date="2020-11" db="EMBL/GenBank/DDBJ databases">
        <authorList>
            <person name="McCartney M.A."/>
            <person name="Auch B."/>
            <person name="Kono T."/>
            <person name="Mallez S."/>
            <person name="Becker A."/>
            <person name="Gohl D.M."/>
            <person name="Silverstein K.A.T."/>
            <person name="Koren S."/>
            <person name="Bechman K.B."/>
            <person name="Herman A."/>
            <person name="Abrahante J.E."/>
            <person name="Garbe J."/>
        </authorList>
    </citation>
    <scope>NUCLEOTIDE SEQUENCE</scope>
    <source>
        <strain evidence="1">Duluth1</strain>
        <tissue evidence="1">Whole animal</tissue>
    </source>
</reference>
<accession>A0A9D4M901</accession>
<gene>
    <name evidence="1" type="ORF">DPMN_036353</name>
</gene>
<evidence type="ECO:0000313" key="2">
    <source>
        <dbReference type="Proteomes" id="UP000828390"/>
    </source>
</evidence>
<sequence length="60" mass="6897">MVPSLLHCCLSSVLNQFRSEVVYSQKFICLKTTHYLLNHCLKTRLTIVVFLWSGIVLKAT</sequence>
<dbReference type="AlphaFoldDB" id="A0A9D4M901"/>
<name>A0A9D4M901_DREPO</name>
<keyword evidence="2" id="KW-1185">Reference proteome</keyword>
<evidence type="ECO:0000313" key="1">
    <source>
        <dbReference type="EMBL" id="KAH3873127.1"/>
    </source>
</evidence>
<dbReference type="EMBL" id="JAIWYP010000002">
    <property type="protein sequence ID" value="KAH3873127.1"/>
    <property type="molecule type" value="Genomic_DNA"/>
</dbReference>
<comment type="caution">
    <text evidence="1">The sequence shown here is derived from an EMBL/GenBank/DDBJ whole genome shotgun (WGS) entry which is preliminary data.</text>
</comment>
<proteinExistence type="predicted"/>
<reference evidence="1" key="1">
    <citation type="journal article" date="2019" name="bioRxiv">
        <title>The Genome of the Zebra Mussel, Dreissena polymorpha: A Resource for Invasive Species Research.</title>
        <authorList>
            <person name="McCartney M.A."/>
            <person name="Auch B."/>
            <person name="Kono T."/>
            <person name="Mallez S."/>
            <person name="Zhang Y."/>
            <person name="Obille A."/>
            <person name="Becker A."/>
            <person name="Abrahante J.E."/>
            <person name="Garbe J."/>
            <person name="Badalamenti J.P."/>
            <person name="Herman A."/>
            <person name="Mangelson H."/>
            <person name="Liachko I."/>
            <person name="Sullivan S."/>
            <person name="Sone E.D."/>
            <person name="Koren S."/>
            <person name="Silverstein K.A.T."/>
            <person name="Beckman K.B."/>
            <person name="Gohl D.M."/>
        </authorList>
    </citation>
    <scope>NUCLEOTIDE SEQUENCE</scope>
    <source>
        <strain evidence="1">Duluth1</strain>
        <tissue evidence="1">Whole animal</tissue>
    </source>
</reference>